<dbReference type="SUPFAM" id="SSF52540">
    <property type="entry name" value="P-loop containing nucleoside triphosphate hydrolases"/>
    <property type="match status" value="1"/>
</dbReference>
<dbReference type="FunFam" id="3.40.50.300:FF:000861">
    <property type="entry name" value="Fanconi anemia, complementation group M"/>
    <property type="match status" value="1"/>
</dbReference>
<evidence type="ECO:0000256" key="4">
    <source>
        <dbReference type="ARBA" id="ARBA00011390"/>
    </source>
</evidence>
<organism evidence="17 19">
    <name type="scientific">Friedmanniomyces endolithicus</name>
    <dbReference type="NCBI Taxonomy" id="329885"/>
    <lineage>
        <taxon>Eukaryota</taxon>
        <taxon>Fungi</taxon>
        <taxon>Dikarya</taxon>
        <taxon>Ascomycota</taxon>
        <taxon>Pezizomycotina</taxon>
        <taxon>Dothideomycetes</taxon>
        <taxon>Dothideomycetidae</taxon>
        <taxon>Mycosphaerellales</taxon>
        <taxon>Teratosphaeriaceae</taxon>
        <taxon>Friedmanniomyces</taxon>
    </lineage>
</organism>
<dbReference type="InterPro" id="IPR027417">
    <property type="entry name" value="P-loop_NTPase"/>
</dbReference>
<sequence>MLQTIPWRMMAKSVERASEESRGEAVPNAEGGGGKARARRVSPKAHHLTTSTSPLLLRAFNTPDEFGLDDDDTLFLAAATQVEASQYPGVDFETSPRATKKRRIGRGPLQVDETSSNELSATSHSTAVSSQAPVVEATVNENEASEDLPRTERAAEDKTAKPSRHRIHIPQHNAIPSDAIFTQTQIGLDSSPSRIRGAIWKKPKPPPPPLFNADRHIADVPGPIGLAAARRPSAQSKTLSGHFQRAIGAVHQRQADEDAALAARLQAEEDAMEADLGLARNGRAPVADAQSAPMHEELADLPSDAFASSSLPEKSPRKEAASQPRARGLRAPQNGLKQMTIFGQAATQNLTASQATKKKHAWPLKARDEPPTHHQLDDIAMNTWVYPTNLGTIRDYQYNIVSRSLFNNTLVALPTGLGKTFIAATVMLNYYRWTTAAQIIFMAPTKPLIAQQMDACYHIVGIPRHDTVLMTGETSPGARADEWLEKRVFFMTPQTVINDLKTGICDPKKIVLVVVDEAHKATGAYAYTEVIAFLRRFNSSFRVLALTATPGSTVEAVQAVIDHLGIARVELRTEQSLDIRPYTHEKQTDIEIFDYSDEQGLIMEHMSNAVRPVLQKLNTQNAYWSKDPMQLNAFGLQQARSKWSQSDAGRKAPMPVKGMVQGIFSALSSLAHGIGLLKFHGIGPFYGSVHKFRSEVESGATKGKNAKEIVQHDDYVKMMNRMDGWLQNKDFIGHPKLQYLREVVLNHFLDAGEGAVGGNDAVPPSATRVMVFASFRDSTEEICRVLRRNDPMIRPHVFVGQAGSATSEGMNQKKQNEVIQDFKAGKYNTLVATSIGEEGLDIGDVDLIVCYDASSSPIRMLQRIGRTGRKRVGKVVLLLMRGKEENDYEKAKDNYAYIQKTIADESKYDYHDDLSPRILPKEARPVVDRRMIEIPVENSQPIDLNEKGKRGKGRPKKRPPKKFNMPDGVRTGFVKASKIGSDDDGADTEDLALIKRTKPVKSKTAAKAPRSLPEREPEVAQVPFLGDVLLSDAQQRELERKYAHTGEDHDMLIRAPDPTRYPEAFRDLGRTRYVRHGRAAETVSKAMRNLHDVDDATVERMRRAFDRRDLTDAGPAARKRLVSPVTVPVSSDDDLSADPLPKALEAKPKSRTKPDVTNPRGRPPREKPTQRNTSYSSATMEGGESEPEPTPGDMRIGTQGIDLGSSDTSGQDEGDEPDSELEAFIAKSDEMIETVSSSLPGTPEAARGKGRLVKKKAPGARATVVLSDLEEGEEGMSDAGSEVDRSPELVKAVPNAKKKRVVDDSDIDQPHR</sequence>
<feature type="region of interest" description="Disordered" evidence="14">
    <location>
        <begin position="87"/>
        <end position="164"/>
    </location>
</feature>
<dbReference type="Proteomes" id="UP001175353">
    <property type="component" value="Unassembled WGS sequence"/>
</dbReference>
<comment type="function">
    <text evidence="1 13">ATP-dependent DNA helicase involved in DNA damage repair by homologous recombination and in genome maintenance. Capable of unwinding D-loops. Plays a role in limiting crossover recombinants during mitotic DNA double-strand break (DSB) repair. Component of a FANCM-MHF complex which promotes gene conversion at blocked replication forks, probably by reversal of the stalled fork.</text>
</comment>
<feature type="region of interest" description="Disordered" evidence="14">
    <location>
        <begin position="938"/>
        <end position="969"/>
    </location>
</feature>
<keyword evidence="20" id="KW-1185">Reference proteome</keyword>
<feature type="domain" description="Helicase C-terminal" evidence="16">
    <location>
        <begin position="744"/>
        <end position="914"/>
    </location>
</feature>
<dbReference type="InterPro" id="IPR006935">
    <property type="entry name" value="Helicase/UvrB_N"/>
</dbReference>
<dbReference type="Proteomes" id="UP001168146">
    <property type="component" value="Unassembled WGS sequence"/>
</dbReference>
<evidence type="ECO:0000256" key="13">
    <source>
        <dbReference type="RuleBase" id="RU367027"/>
    </source>
</evidence>
<dbReference type="GO" id="GO:0045003">
    <property type="term" value="P:double-strand break repair via synthesis-dependent strand annealing"/>
    <property type="evidence" value="ECO:0007669"/>
    <property type="project" value="TreeGrafter"/>
</dbReference>
<evidence type="ECO:0000256" key="14">
    <source>
        <dbReference type="SAM" id="MobiDB-lite"/>
    </source>
</evidence>
<dbReference type="EMBL" id="JASUXU010000022">
    <property type="protein sequence ID" value="KAK0321046.1"/>
    <property type="molecule type" value="Genomic_DNA"/>
</dbReference>
<dbReference type="GO" id="GO:0005524">
    <property type="term" value="F:ATP binding"/>
    <property type="evidence" value="ECO:0007669"/>
    <property type="project" value="UniProtKB-UniRule"/>
</dbReference>
<evidence type="ECO:0000259" key="16">
    <source>
        <dbReference type="PROSITE" id="PS51194"/>
    </source>
</evidence>
<dbReference type="Gene3D" id="1.20.1320.20">
    <property type="entry name" value="hef helicase domain"/>
    <property type="match status" value="1"/>
</dbReference>
<evidence type="ECO:0000256" key="8">
    <source>
        <dbReference type="ARBA" id="ARBA00022806"/>
    </source>
</evidence>
<dbReference type="PROSITE" id="PS51192">
    <property type="entry name" value="HELICASE_ATP_BIND_1"/>
    <property type="match status" value="1"/>
</dbReference>
<evidence type="ECO:0000256" key="2">
    <source>
        <dbReference type="ARBA" id="ARBA00004123"/>
    </source>
</evidence>
<evidence type="ECO:0000259" key="15">
    <source>
        <dbReference type="PROSITE" id="PS51192"/>
    </source>
</evidence>
<dbReference type="Pfam" id="PF00271">
    <property type="entry name" value="Helicase_C"/>
    <property type="match status" value="1"/>
</dbReference>
<dbReference type="GO" id="GO:0016787">
    <property type="term" value="F:hydrolase activity"/>
    <property type="evidence" value="ECO:0007669"/>
    <property type="project" value="UniProtKB-KW"/>
</dbReference>
<dbReference type="CDD" id="cd12091">
    <property type="entry name" value="FANCM_ID"/>
    <property type="match status" value="1"/>
</dbReference>
<keyword evidence="11" id="KW-0539">Nucleus</keyword>
<accession>A0AAN6FNH2</accession>
<proteinExistence type="inferred from homology"/>
<evidence type="ECO:0000313" key="20">
    <source>
        <dbReference type="Proteomes" id="UP001175353"/>
    </source>
</evidence>
<dbReference type="InterPro" id="IPR014001">
    <property type="entry name" value="Helicase_ATP-bd"/>
</dbReference>
<evidence type="ECO:0000256" key="12">
    <source>
        <dbReference type="ARBA" id="ARBA00047995"/>
    </source>
</evidence>
<keyword evidence="6" id="KW-0227">DNA damage</keyword>
<feature type="region of interest" description="Disordered" evidence="14">
    <location>
        <begin position="1121"/>
        <end position="1312"/>
    </location>
</feature>
<comment type="catalytic activity">
    <reaction evidence="12 13">
        <text>ATP + H2O = ADP + phosphate + H(+)</text>
        <dbReference type="Rhea" id="RHEA:13065"/>
        <dbReference type="ChEBI" id="CHEBI:15377"/>
        <dbReference type="ChEBI" id="CHEBI:15378"/>
        <dbReference type="ChEBI" id="CHEBI:30616"/>
        <dbReference type="ChEBI" id="CHEBI:43474"/>
        <dbReference type="ChEBI" id="CHEBI:456216"/>
        <dbReference type="EC" id="3.6.4.12"/>
    </reaction>
</comment>
<dbReference type="SMART" id="SM00490">
    <property type="entry name" value="HELICc"/>
    <property type="match status" value="1"/>
</dbReference>
<dbReference type="PROSITE" id="PS51194">
    <property type="entry name" value="HELICASE_CTER"/>
    <property type="match status" value="1"/>
</dbReference>
<dbReference type="PANTHER" id="PTHR14025:SF20">
    <property type="entry name" value="FANCONI ANEMIA GROUP M PROTEIN"/>
    <property type="match status" value="1"/>
</dbReference>
<feature type="compositionally biased region" description="Polar residues" evidence="14">
    <location>
        <begin position="1170"/>
        <end position="1179"/>
    </location>
</feature>
<dbReference type="CDD" id="cd18801">
    <property type="entry name" value="SF2_C_FANCM_Hef"/>
    <property type="match status" value="1"/>
</dbReference>
<dbReference type="SMART" id="SM00487">
    <property type="entry name" value="DEXDc"/>
    <property type="match status" value="1"/>
</dbReference>
<feature type="compositionally biased region" description="Basic and acidic residues" evidence="14">
    <location>
        <begin position="1144"/>
        <end position="1154"/>
    </location>
</feature>
<feature type="domain" description="Helicase ATP-binding" evidence="15">
    <location>
        <begin position="400"/>
        <end position="568"/>
    </location>
</feature>
<feature type="region of interest" description="Disordered" evidence="14">
    <location>
        <begin position="306"/>
        <end position="330"/>
    </location>
</feature>
<dbReference type="PANTHER" id="PTHR14025">
    <property type="entry name" value="FANCONI ANEMIA GROUP M FANCM FAMILY MEMBER"/>
    <property type="match status" value="1"/>
</dbReference>
<evidence type="ECO:0000256" key="3">
    <source>
        <dbReference type="ARBA" id="ARBA00009889"/>
    </source>
</evidence>
<dbReference type="GO" id="GO:0043138">
    <property type="term" value="F:3'-5' DNA helicase activity"/>
    <property type="evidence" value="ECO:0007669"/>
    <property type="project" value="InterPro"/>
</dbReference>
<evidence type="ECO:0000256" key="1">
    <source>
        <dbReference type="ARBA" id="ARBA00003813"/>
    </source>
</evidence>
<evidence type="ECO:0000256" key="11">
    <source>
        <dbReference type="ARBA" id="ARBA00023242"/>
    </source>
</evidence>
<dbReference type="EMBL" id="JAUJLE010000166">
    <property type="protein sequence ID" value="KAK0972816.1"/>
    <property type="molecule type" value="Genomic_DNA"/>
</dbReference>
<evidence type="ECO:0000256" key="5">
    <source>
        <dbReference type="ARBA" id="ARBA00022741"/>
    </source>
</evidence>
<evidence type="ECO:0000256" key="6">
    <source>
        <dbReference type="ARBA" id="ARBA00022763"/>
    </source>
</evidence>
<dbReference type="GO" id="GO:0005634">
    <property type="term" value="C:nucleus"/>
    <property type="evidence" value="ECO:0007669"/>
    <property type="project" value="UniProtKB-SubCell"/>
</dbReference>
<feature type="compositionally biased region" description="Basic and acidic residues" evidence="14">
    <location>
        <begin position="147"/>
        <end position="160"/>
    </location>
</feature>
<dbReference type="InterPro" id="IPR039686">
    <property type="entry name" value="FANCM/Mph1-like_ID"/>
</dbReference>
<keyword evidence="10" id="KW-0234">DNA repair</keyword>
<dbReference type="GO" id="GO:0036297">
    <property type="term" value="P:interstrand cross-link repair"/>
    <property type="evidence" value="ECO:0007669"/>
    <property type="project" value="TreeGrafter"/>
</dbReference>
<keyword evidence="7 17" id="KW-0378">Hydrolase</keyword>
<feature type="compositionally biased region" description="Basic and acidic residues" evidence="14">
    <location>
        <begin position="14"/>
        <end position="23"/>
    </location>
</feature>
<evidence type="ECO:0000256" key="9">
    <source>
        <dbReference type="ARBA" id="ARBA00022840"/>
    </source>
</evidence>
<reference evidence="17" key="1">
    <citation type="submission" date="2021-12" db="EMBL/GenBank/DDBJ databases">
        <title>Black yeast isolated from Biological Soil Crust.</title>
        <authorList>
            <person name="Kurbessoian T."/>
        </authorList>
    </citation>
    <scope>NUCLEOTIDE SEQUENCE</scope>
    <source>
        <strain evidence="17">CCFEE 5208</strain>
    </source>
</reference>
<dbReference type="InterPro" id="IPR044749">
    <property type="entry name" value="FANCM_DEXDc"/>
</dbReference>
<dbReference type="GO" id="GO:0000400">
    <property type="term" value="F:four-way junction DNA binding"/>
    <property type="evidence" value="ECO:0007669"/>
    <property type="project" value="TreeGrafter"/>
</dbReference>
<feature type="compositionally biased region" description="Basic residues" evidence="14">
    <location>
        <begin position="36"/>
        <end position="47"/>
    </location>
</feature>
<feature type="compositionally biased region" description="Basic residues" evidence="14">
    <location>
        <begin position="949"/>
        <end position="961"/>
    </location>
</feature>
<evidence type="ECO:0000313" key="19">
    <source>
        <dbReference type="Proteomes" id="UP001168146"/>
    </source>
</evidence>
<dbReference type="EC" id="3.6.4.12" evidence="13"/>
<protein>
    <recommendedName>
        <fullName evidence="13">ATP-dependent DNA helicase</fullName>
        <ecNumber evidence="13">3.6.4.12</ecNumber>
    </recommendedName>
</protein>
<gene>
    <name evidence="17" type="primary">MPH1_1</name>
    <name evidence="18" type="synonym">MPH1_2</name>
    <name evidence="17" type="ORF">LTR82_007963</name>
    <name evidence="18" type="ORF">LTR91_015013</name>
</gene>
<evidence type="ECO:0000313" key="17">
    <source>
        <dbReference type="EMBL" id="KAK0321046.1"/>
    </source>
</evidence>
<keyword evidence="9" id="KW-0067">ATP-binding</keyword>
<feature type="region of interest" description="Disordered" evidence="14">
    <location>
        <begin position="14"/>
        <end position="49"/>
    </location>
</feature>
<feature type="compositionally biased region" description="Acidic residues" evidence="14">
    <location>
        <begin position="1210"/>
        <end position="1221"/>
    </location>
</feature>
<reference evidence="18" key="2">
    <citation type="submission" date="2023-06" db="EMBL/GenBank/DDBJ databases">
        <title>Black Yeasts Isolated from many extreme environments.</title>
        <authorList>
            <person name="Coleine C."/>
            <person name="Stajich J.E."/>
            <person name="Selbmann L."/>
        </authorList>
    </citation>
    <scope>NUCLEOTIDE SEQUENCE</scope>
    <source>
        <strain evidence="18">CCFEE 5200</strain>
    </source>
</reference>
<dbReference type="Pfam" id="PF04851">
    <property type="entry name" value="ResIII"/>
    <property type="match status" value="1"/>
</dbReference>
<name>A0AAN6FNH2_9PEZI</name>
<feature type="compositionally biased region" description="Basic residues" evidence="14">
    <location>
        <begin position="1248"/>
        <end position="1258"/>
    </location>
</feature>
<dbReference type="CDD" id="cd18033">
    <property type="entry name" value="DEXDc_FANCM"/>
    <property type="match status" value="1"/>
</dbReference>
<comment type="subunit">
    <text evidence="4 13">Interacts with the MHF histone-fold complex to form the FANCM-MHF complex.</text>
</comment>
<evidence type="ECO:0000313" key="18">
    <source>
        <dbReference type="EMBL" id="KAK0972816.1"/>
    </source>
</evidence>
<evidence type="ECO:0000256" key="7">
    <source>
        <dbReference type="ARBA" id="ARBA00022801"/>
    </source>
</evidence>
<dbReference type="Gene3D" id="3.40.50.300">
    <property type="entry name" value="P-loop containing nucleotide triphosphate hydrolases"/>
    <property type="match status" value="2"/>
</dbReference>
<comment type="subcellular location">
    <subcellularLocation>
        <location evidence="2 13">Nucleus</location>
    </subcellularLocation>
</comment>
<dbReference type="GO" id="GO:0009378">
    <property type="term" value="F:four-way junction helicase activity"/>
    <property type="evidence" value="ECO:0007669"/>
    <property type="project" value="TreeGrafter"/>
</dbReference>
<evidence type="ECO:0000256" key="10">
    <source>
        <dbReference type="ARBA" id="ARBA00023204"/>
    </source>
</evidence>
<feature type="compositionally biased region" description="Polar residues" evidence="14">
    <location>
        <begin position="112"/>
        <end position="132"/>
    </location>
</feature>
<keyword evidence="5" id="KW-0547">Nucleotide-binding</keyword>
<comment type="caution">
    <text evidence="17">The sequence shown here is derived from an EMBL/GenBank/DDBJ whole genome shotgun (WGS) entry which is preliminary data.</text>
</comment>
<comment type="similarity">
    <text evidence="3 13">Belongs to the DEAD box helicase family. DEAH subfamily. FANCM sub-subfamily.</text>
</comment>
<dbReference type="InterPro" id="IPR001650">
    <property type="entry name" value="Helicase_C-like"/>
</dbReference>
<keyword evidence="8 17" id="KW-0347">Helicase</keyword>